<reference evidence="1 2" key="1">
    <citation type="submission" date="2011-04" db="EMBL/GenBank/DDBJ databases">
        <authorList>
            <person name="Muzny D."/>
            <person name="Qin X."/>
            <person name="Deng J."/>
            <person name="Jiang H."/>
            <person name="Liu Y."/>
            <person name="Qu J."/>
            <person name="Song X.-Z."/>
            <person name="Zhang L."/>
            <person name="Thornton R."/>
            <person name="Coyle M."/>
            <person name="Francisco L."/>
            <person name="Jackson L."/>
            <person name="Javaid M."/>
            <person name="Korchina V."/>
            <person name="Kovar C."/>
            <person name="Mata R."/>
            <person name="Mathew T."/>
            <person name="Ngo R."/>
            <person name="Nguyen L."/>
            <person name="Nguyen N."/>
            <person name="Okwuonu G."/>
            <person name="Ongeri F."/>
            <person name="Pham C."/>
            <person name="Simmons D."/>
            <person name="Wilczek-Boney K."/>
            <person name="Hale W."/>
            <person name="Jakkamsetti A."/>
            <person name="Pham P."/>
            <person name="Ruth R."/>
            <person name="San Lucas F."/>
            <person name="Warren J."/>
            <person name="Zhang J."/>
            <person name="Zhao Z."/>
            <person name="Zhou C."/>
            <person name="Zhu D."/>
            <person name="Lee S."/>
            <person name="Bess C."/>
            <person name="Blankenburg K."/>
            <person name="Forbes L."/>
            <person name="Fu Q."/>
            <person name="Gubbala S."/>
            <person name="Hirani K."/>
            <person name="Jayaseelan J.C."/>
            <person name="Lara F."/>
            <person name="Munidasa M."/>
            <person name="Palculict T."/>
            <person name="Patil S."/>
            <person name="Pu L.-L."/>
            <person name="Saada N."/>
            <person name="Tang L."/>
            <person name="Weissenberger G."/>
            <person name="Zhu Y."/>
            <person name="Hemphill L."/>
            <person name="Shang Y."/>
            <person name="Youmans B."/>
            <person name="Ayvaz T."/>
            <person name="Ross M."/>
            <person name="Santibanez J."/>
            <person name="Aqrawi P."/>
            <person name="Gross S."/>
            <person name="Joshi V."/>
            <person name="Fowler G."/>
            <person name="Nazareth L."/>
            <person name="Reid J."/>
            <person name="Worley K."/>
            <person name="Petrosino J."/>
            <person name="Highlander S."/>
            <person name="Gibbs R."/>
        </authorList>
    </citation>
    <scope>NUCLEOTIDE SEQUENCE [LARGE SCALE GENOMIC DNA]</scope>
    <source>
        <strain evidence="1 2">DSM 3688</strain>
    </source>
</reference>
<sequence>MFFGIPIRFLPKWRHALLCLPPFTYLCGQTTIYKTFTEYMKKATK</sequence>
<dbReference type="EMBL" id="AFPW01000006">
    <property type="protein sequence ID" value="EGQ16714.1"/>
    <property type="molecule type" value="Genomic_DNA"/>
</dbReference>
<comment type="caution">
    <text evidence="1">The sequence shown here is derived from an EMBL/GenBank/DDBJ whole genome shotgun (WGS) entry which is preliminary data.</text>
</comment>
<gene>
    <name evidence="1" type="ORF">HMPREF9136_0563</name>
</gene>
<accession>F9D135</accession>
<proteinExistence type="predicted"/>
<evidence type="ECO:0000313" key="2">
    <source>
        <dbReference type="Proteomes" id="UP000007820"/>
    </source>
</evidence>
<name>F9D135_PREDD</name>
<dbReference type="Proteomes" id="UP000007820">
    <property type="component" value="Unassembled WGS sequence"/>
</dbReference>
<evidence type="ECO:0000313" key="1">
    <source>
        <dbReference type="EMBL" id="EGQ16714.1"/>
    </source>
</evidence>
<protein>
    <submittedName>
        <fullName evidence="1">Uncharacterized protein</fullName>
    </submittedName>
</protein>
<dbReference type="AlphaFoldDB" id="F9D135"/>
<organism evidence="1 2">
    <name type="scientific">Prevotella dentalis (strain ATCC 49559 / DSM 3688 / JCM 13448 / NCTC 12043 / ES 2772)</name>
    <name type="common">Mitsuokella dentalis</name>
    <dbReference type="NCBI Taxonomy" id="908937"/>
    <lineage>
        <taxon>Bacteria</taxon>
        <taxon>Pseudomonadati</taxon>
        <taxon>Bacteroidota</taxon>
        <taxon>Bacteroidia</taxon>
        <taxon>Bacteroidales</taxon>
        <taxon>Prevotellaceae</taxon>
        <taxon>Prevotella</taxon>
    </lineage>
</organism>